<dbReference type="OrthoDB" id="444138at2"/>
<dbReference type="Proteomes" id="UP000238176">
    <property type="component" value="Unassembled WGS sequence"/>
</dbReference>
<evidence type="ECO:0000313" key="1">
    <source>
        <dbReference type="EMBL" id="PRY57834.1"/>
    </source>
</evidence>
<protein>
    <recommendedName>
        <fullName evidence="3">TROVE domain-containing protein</fullName>
    </recommendedName>
</protein>
<organism evidence="1 2">
    <name type="scientific">Glycomyces artemisiae</name>
    <dbReference type="NCBI Taxonomy" id="1076443"/>
    <lineage>
        <taxon>Bacteria</taxon>
        <taxon>Bacillati</taxon>
        <taxon>Actinomycetota</taxon>
        <taxon>Actinomycetes</taxon>
        <taxon>Glycomycetales</taxon>
        <taxon>Glycomycetaceae</taxon>
        <taxon>Glycomyces</taxon>
    </lineage>
</organism>
<dbReference type="AlphaFoldDB" id="A0A2T0UIX4"/>
<evidence type="ECO:0008006" key="3">
    <source>
        <dbReference type="Google" id="ProtNLM"/>
    </source>
</evidence>
<comment type="caution">
    <text evidence="1">The sequence shown here is derived from an EMBL/GenBank/DDBJ whole genome shotgun (WGS) entry which is preliminary data.</text>
</comment>
<gene>
    <name evidence="1" type="ORF">B0I28_106256</name>
</gene>
<name>A0A2T0UIX4_9ACTN</name>
<dbReference type="EMBL" id="PVTJ01000006">
    <property type="protein sequence ID" value="PRY57834.1"/>
    <property type="molecule type" value="Genomic_DNA"/>
</dbReference>
<keyword evidence="2" id="KW-1185">Reference proteome</keyword>
<accession>A0A2T0UIX4</accession>
<proteinExistence type="predicted"/>
<evidence type="ECO:0000313" key="2">
    <source>
        <dbReference type="Proteomes" id="UP000238176"/>
    </source>
</evidence>
<sequence>MESVADLTAAEDVLLFVNAAVAATGQDEFHTGRERQTWSVDFLHEYMLVNYRDLYAAALALGINDRNKARIVQRLLSTGADAVPAQRAVEGRLIRRALRDLPASRVYRLFTALQKAKVNNRRTRAVMREWLAARPDLGFEAVKYRGAFKRAAVHAHLDLDGLPGEAGDELAAFLFAPKAIGKFRTPLFETWRRAHYERAAVFELPYTVAEGFAAAHRIPRGAFLEGIAPQLTRNERLRLQRSGGEAVALDAAALGRMPLTRLAAYVLAIPANEREERRAELTGALRAAARRTAGDRAGTWGAVAAVLDDSYSASGSTEKRRRPLVVALAAHFLLEALAGEYRPLWLSGNDDALLAKPRGVTALGERILDALETGPETLVVVSDGWDNAPAGLAAEVLRVWAVRLDPQRRTAIVHLNPVFDADGIGVRRLAPGVPTAGIRDAEDLPELVAFARFDDGRSGIAELRAAVDARVERWLAEEDR</sequence>
<reference evidence="1 2" key="1">
    <citation type="submission" date="2018-03" db="EMBL/GenBank/DDBJ databases">
        <title>Genomic Encyclopedia of Type Strains, Phase III (KMG-III): the genomes of soil and plant-associated and newly described type strains.</title>
        <authorList>
            <person name="Whitman W."/>
        </authorList>
    </citation>
    <scope>NUCLEOTIDE SEQUENCE [LARGE SCALE GENOMIC DNA]</scope>
    <source>
        <strain evidence="1 2">CGMCC 4.7067</strain>
    </source>
</reference>